<keyword evidence="1" id="KW-0732">Signal</keyword>
<dbReference type="Gene3D" id="2.60.40.10">
    <property type="entry name" value="Immunoglobulins"/>
    <property type="match status" value="1"/>
</dbReference>
<dbReference type="CDD" id="cd00161">
    <property type="entry name" value="beta-trefoil_Ricin-like"/>
    <property type="match status" value="1"/>
</dbReference>
<proteinExistence type="predicted"/>
<dbReference type="SUPFAM" id="SSF50965">
    <property type="entry name" value="Galactose oxidase, central domain"/>
    <property type="match status" value="1"/>
</dbReference>
<dbReference type="InterPro" id="IPR037293">
    <property type="entry name" value="Gal_Oxidase_central_sf"/>
</dbReference>
<dbReference type="PANTHER" id="PTHR32208">
    <property type="entry name" value="SECRETED PROTEIN-RELATED"/>
    <property type="match status" value="1"/>
</dbReference>
<accession>A0A2V0PRB0</accession>
<dbReference type="InterPro" id="IPR035992">
    <property type="entry name" value="Ricin_B-like_lectins"/>
</dbReference>
<dbReference type="Pfam" id="PF09118">
    <property type="entry name" value="GO-like_E_set"/>
    <property type="match status" value="1"/>
</dbReference>
<dbReference type="SUPFAM" id="SSF50370">
    <property type="entry name" value="Ricin B-like lectins"/>
    <property type="match status" value="2"/>
</dbReference>
<dbReference type="SUPFAM" id="SSF81296">
    <property type="entry name" value="E set domains"/>
    <property type="match status" value="1"/>
</dbReference>
<feature type="domain" description="Ricin B lectin" evidence="2">
    <location>
        <begin position="723"/>
        <end position="861"/>
    </location>
</feature>
<dbReference type="Gene3D" id="2.130.10.80">
    <property type="entry name" value="Galactose oxidase/kelch, beta-propeller"/>
    <property type="match status" value="1"/>
</dbReference>
<dbReference type="STRING" id="307507.A0A2V0PRB0"/>
<dbReference type="InterPro" id="IPR000772">
    <property type="entry name" value="Ricin_B_lectin"/>
</dbReference>
<gene>
    <name evidence="3" type="ORF">Rsub_13387</name>
</gene>
<feature type="domain" description="Ricin B lectin" evidence="2">
    <location>
        <begin position="582"/>
        <end position="714"/>
    </location>
</feature>
<dbReference type="SMART" id="SM00458">
    <property type="entry name" value="RICIN"/>
    <property type="match status" value="2"/>
</dbReference>
<keyword evidence="4" id="KW-1185">Reference proteome</keyword>
<dbReference type="PANTHER" id="PTHR32208:SF21">
    <property type="entry name" value="LOW QUALITY PROTEIN: ALDEHYDE OXIDASE GLOX-LIKE"/>
    <property type="match status" value="1"/>
</dbReference>
<dbReference type="InterPro" id="IPR014756">
    <property type="entry name" value="Ig_E-set"/>
</dbReference>
<feature type="non-terminal residue" evidence="3">
    <location>
        <position position="1"/>
    </location>
</feature>
<name>A0A2V0PRB0_9CHLO</name>
<evidence type="ECO:0000313" key="3">
    <source>
        <dbReference type="EMBL" id="GBG00651.1"/>
    </source>
</evidence>
<dbReference type="Proteomes" id="UP000247498">
    <property type="component" value="Unassembled WGS sequence"/>
</dbReference>
<evidence type="ECO:0000313" key="4">
    <source>
        <dbReference type="Proteomes" id="UP000247498"/>
    </source>
</evidence>
<dbReference type="Pfam" id="PF07250">
    <property type="entry name" value="Glyoxal_oxid_N"/>
    <property type="match status" value="1"/>
</dbReference>
<protein>
    <recommendedName>
        <fullName evidence="2">Ricin B lectin domain-containing protein</fullName>
    </recommendedName>
</protein>
<organism evidence="3 4">
    <name type="scientific">Raphidocelis subcapitata</name>
    <dbReference type="NCBI Taxonomy" id="307507"/>
    <lineage>
        <taxon>Eukaryota</taxon>
        <taxon>Viridiplantae</taxon>
        <taxon>Chlorophyta</taxon>
        <taxon>core chlorophytes</taxon>
        <taxon>Chlorophyceae</taxon>
        <taxon>CS clade</taxon>
        <taxon>Sphaeropleales</taxon>
        <taxon>Selenastraceae</taxon>
        <taxon>Raphidocelis</taxon>
    </lineage>
</organism>
<dbReference type="InterPro" id="IPR009880">
    <property type="entry name" value="Glyoxal_oxidase_N"/>
</dbReference>
<dbReference type="InParanoid" id="A0A2V0PRB0"/>
<comment type="caution">
    <text evidence="3">The sequence shown here is derived from an EMBL/GenBank/DDBJ whole genome shotgun (WGS) entry which is preliminary data.</text>
</comment>
<dbReference type="OrthoDB" id="2019572at2759"/>
<dbReference type="PROSITE" id="PS50231">
    <property type="entry name" value="RICIN_B_LECTIN"/>
    <property type="match status" value="2"/>
</dbReference>
<dbReference type="InterPro" id="IPR011043">
    <property type="entry name" value="Gal_Oxase/kelch_b-propeller"/>
</dbReference>
<dbReference type="AlphaFoldDB" id="A0A2V0PRB0"/>
<reference evidence="3 4" key="1">
    <citation type="journal article" date="2018" name="Sci. Rep.">
        <title>Raphidocelis subcapitata (=Pseudokirchneriella subcapitata) provides an insight into genome evolution and environmental adaptations in the Sphaeropleales.</title>
        <authorList>
            <person name="Suzuki S."/>
            <person name="Yamaguchi H."/>
            <person name="Nakajima N."/>
            <person name="Kawachi M."/>
        </authorList>
    </citation>
    <scope>NUCLEOTIDE SEQUENCE [LARGE SCALE GENOMIC DNA]</scope>
    <source>
        <strain evidence="3 4">NIES-35</strain>
    </source>
</reference>
<dbReference type="InterPro" id="IPR013783">
    <property type="entry name" value="Ig-like_fold"/>
</dbReference>
<dbReference type="InterPro" id="IPR015202">
    <property type="entry name" value="GO-like_E_set"/>
</dbReference>
<dbReference type="Gene3D" id="2.80.10.50">
    <property type="match status" value="3"/>
</dbReference>
<evidence type="ECO:0000259" key="2">
    <source>
        <dbReference type="SMART" id="SM00458"/>
    </source>
</evidence>
<sequence>ATNYTLPDNFWCSVHGFDLDGNILVVSGAPNTGIDGYRRISRESLAVTSGAQRRLTELSYNGDGRWYAGMTTLPSGYVAIWGGTLWTTDDQRTLFYYPMTFITPLDGRVLMWANNVGSILIPDGPNAGAVLAMLPPLPDPLLRTEFPYTASVQMLPIGPEDGYASMTFLIAGGTTYDAGRDTPAHPNVYSLTVTRDHATRAYRFSEWTVEPIAASLRAAPLSKVMGYITPLPNGKLIFSGGGQSGTAGDGRGRRPIFDAYLYTPWAPVGARFSLLGNSSIARMYHSVVGLGASGRLLVTGTTDSRWLKGGMRVEFMTPPDLMQELRVEVAFPAEARHGALVLINYSCPNATACASAPAITGAMLMAPASATHDMHAVQRSVRLPLVWARRDQRAVAVRLPPNSFVAVAGYYKLFLLAGERYTNAAWVRILPPAGFSPPTAAAPPPRLGVTGAAGLPRGPVLLQNGKSTTAALAAGGACGGSRLNAQVVLEPTNRTEARQYWTYDATTQLLRSEYCGLCVATALPARAKSQLELWRAFALSLAPCDAAAALQRWVWREEWVHWPAPEPGASGGAAARRVLLRSPVSRVTSPPMCLGQAPGGDSQLGLVNCSPGDATQAFQFDQARGTLVSAASGLALAAASADDGAPLGLATPDGSNLQRWEADASPLMALRSVARPDGCVEVRGGADAVGTPVGLRRCRPPEDVNRLQQVWQPVPIPEPPSTDPVALQLVQGAQASPLCATVPAGSTDVVLWSCAPGARNQTFSLNRQLGLIAPLVPRRALDLKPGRDGGAPRVAVRPAGSTPGVTVFWLFDPLGPTIRPKTSPGQCWRAAGAAFGASIDIADCGPMSSPDGRRGQLWRTVANPLAS</sequence>
<dbReference type="EMBL" id="BDRX01000284">
    <property type="protein sequence ID" value="GBG00651.1"/>
    <property type="molecule type" value="Genomic_DNA"/>
</dbReference>
<evidence type="ECO:0000256" key="1">
    <source>
        <dbReference type="ARBA" id="ARBA00022729"/>
    </source>
</evidence>